<evidence type="ECO:0000313" key="2">
    <source>
        <dbReference type="EMBL" id="APD73634.1"/>
    </source>
</evidence>
<evidence type="ECO:0000256" key="1">
    <source>
        <dbReference type="SAM" id="SignalP"/>
    </source>
</evidence>
<keyword evidence="1" id="KW-0732">Signal</keyword>
<feature type="chain" id="PRO_5012746257" evidence="1">
    <location>
        <begin position="19"/>
        <end position="354"/>
    </location>
</feature>
<dbReference type="AlphaFoldDB" id="A0A1J0R794"/>
<protein>
    <submittedName>
        <fullName evidence="2">Variant surface glycoprotein 1125.1426</fullName>
    </submittedName>
</protein>
<dbReference type="VEuPathDB" id="TriTrypDB:Tb427_000398900"/>
<name>A0A1J0R794_9TRYP</name>
<accession>A0A1J0R794</accession>
<dbReference type="SUPFAM" id="SSF58087">
    <property type="entry name" value="Variant surface glycoprotein (N-terminal domain)"/>
    <property type="match status" value="1"/>
</dbReference>
<organism evidence="2">
    <name type="scientific">Trypanosoma brucei</name>
    <dbReference type="NCBI Taxonomy" id="5691"/>
    <lineage>
        <taxon>Eukaryota</taxon>
        <taxon>Discoba</taxon>
        <taxon>Euglenozoa</taxon>
        <taxon>Kinetoplastea</taxon>
        <taxon>Metakinetoplastina</taxon>
        <taxon>Trypanosomatida</taxon>
        <taxon>Trypanosomatidae</taxon>
        <taxon>Trypanosoma</taxon>
    </lineage>
</organism>
<dbReference type="VEuPathDB" id="TriTrypDB:Tb11.v5.0645"/>
<dbReference type="EMBL" id="KX699678">
    <property type="protein sequence ID" value="APD73634.1"/>
    <property type="molecule type" value="Genomic_DNA"/>
</dbReference>
<reference evidence="2" key="1">
    <citation type="submission" date="2016-08" db="EMBL/GenBank/DDBJ databases">
        <title>VSG repertoire of Trypanosoma brucei EATRO 1125.</title>
        <authorList>
            <person name="Cross G.A."/>
        </authorList>
    </citation>
    <scope>NUCLEOTIDE SEQUENCE</scope>
    <source>
        <strain evidence="2">EATRO 1125</strain>
    </source>
</reference>
<proteinExistence type="predicted"/>
<feature type="signal peptide" evidence="1">
    <location>
        <begin position="1"/>
        <end position="18"/>
    </location>
</feature>
<sequence>MKTVHVCIHLLLATAIRAQGSIHDTTDTPKTACQAKAQLKAMATKLEGAVKTQSEQIAAALPKFLQLYAAASTEVLTGTQKLMLLLPAAAARLQTASNNLQKYQAAILEASRALTELAGVQQMVAETDAREIAGKPAATAGTWLGNAGMQIKLKDLSGDVPECETLANDLASEKQPKEEVHGTYPITIIHLTKAEDIGAGNDKKGPRICGHSSTSPAQTCQANAGSNTANLLLTPGKLTKPLQTKYQPASASQKAYKAAAKKATDVMPPQKTVEDLLANLHTAQTAAATLIFKASDIEPAELISDTETDQALLQILKPGEKRSKIGDYTEQINELKKNYTQPTKVTTVKNSIRL</sequence>